<evidence type="ECO:0000313" key="2">
    <source>
        <dbReference type="EMBL" id="GAA0731770.1"/>
    </source>
</evidence>
<reference evidence="3" key="1">
    <citation type="journal article" date="2019" name="Int. J. Syst. Evol. Microbiol.">
        <title>The Global Catalogue of Microorganisms (GCM) 10K type strain sequencing project: providing services to taxonomists for standard genome sequencing and annotation.</title>
        <authorList>
            <consortium name="The Broad Institute Genomics Platform"/>
            <consortium name="The Broad Institute Genome Sequencing Center for Infectious Disease"/>
            <person name="Wu L."/>
            <person name="Ma J."/>
        </authorList>
    </citation>
    <scope>NUCLEOTIDE SEQUENCE [LARGE SCALE GENOMIC DNA]</scope>
    <source>
        <strain evidence="3">JCM 1407</strain>
    </source>
</reference>
<organism evidence="2 3">
    <name type="scientific">Clostridium oceanicum</name>
    <dbReference type="NCBI Taxonomy" id="1543"/>
    <lineage>
        <taxon>Bacteria</taxon>
        <taxon>Bacillati</taxon>
        <taxon>Bacillota</taxon>
        <taxon>Clostridia</taxon>
        <taxon>Eubacteriales</taxon>
        <taxon>Clostridiaceae</taxon>
        <taxon>Clostridium</taxon>
    </lineage>
</organism>
<name>A0ABP3UFP8_9CLOT</name>
<dbReference type="InterPro" id="IPR025272">
    <property type="entry name" value="SocA_Panacea"/>
</dbReference>
<dbReference type="Proteomes" id="UP001501510">
    <property type="component" value="Unassembled WGS sequence"/>
</dbReference>
<comment type="caution">
    <text evidence="2">The sequence shown here is derived from an EMBL/GenBank/DDBJ whole genome shotgun (WGS) entry which is preliminary data.</text>
</comment>
<gene>
    <name evidence="2" type="ORF">GCM10008906_00610</name>
</gene>
<feature type="domain" description="Antitoxin SocA-like Panacea" evidence="1">
    <location>
        <begin position="28"/>
        <end position="139"/>
    </location>
</feature>
<evidence type="ECO:0000313" key="3">
    <source>
        <dbReference type="Proteomes" id="UP001501510"/>
    </source>
</evidence>
<dbReference type="Pfam" id="PF13274">
    <property type="entry name" value="SocA_Panacea"/>
    <property type="match status" value="1"/>
</dbReference>
<dbReference type="EMBL" id="BAAACG010000001">
    <property type="protein sequence ID" value="GAA0731770.1"/>
    <property type="molecule type" value="Genomic_DNA"/>
</dbReference>
<accession>A0ABP3UFP8</accession>
<dbReference type="RefSeq" id="WP_343757665.1">
    <property type="nucleotide sequence ID" value="NZ_BAAACG010000001.1"/>
</dbReference>
<proteinExistence type="predicted"/>
<evidence type="ECO:0000259" key="1">
    <source>
        <dbReference type="Pfam" id="PF13274"/>
    </source>
</evidence>
<keyword evidence="3" id="KW-1185">Reference proteome</keyword>
<sequence>MCYEAIDIAQYVINYSIDRGKPISNLKLQKVLYYIQAAFLVNRNNPCFKEDIQNWRHGPVVPEVYKRYKIYSNREINEKQTGHSELALDEDSNLYTKIVEFREDKICEKDKILIKKVVDSYLDVEPWEMVKKTHHEDPWIYTSRAEQISIESIREYFKLNRSRIFCGGN</sequence>
<protein>
    <submittedName>
        <fullName evidence="2">DUF4065 domain-containing protein</fullName>
    </submittedName>
</protein>